<feature type="active site" description="Proton acceptor" evidence="2">
    <location>
        <position position="416"/>
    </location>
</feature>
<comment type="caution">
    <text evidence="5">The sequence shown here is derived from an EMBL/GenBank/DDBJ whole genome shotgun (WGS) entry which is preliminary data.</text>
</comment>
<dbReference type="EMBL" id="ML976614">
    <property type="protein sequence ID" value="KAF1851083.1"/>
    <property type="molecule type" value="Genomic_DNA"/>
</dbReference>
<name>A0A9P4GR57_9PLEO</name>
<feature type="domain" description="PNPLA" evidence="4">
    <location>
        <begin position="226"/>
        <end position="429"/>
    </location>
</feature>
<dbReference type="InterPro" id="IPR002641">
    <property type="entry name" value="PNPLA_dom"/>
</dbReference>
<evidence type="ECO:0000256" key="1">
    <source>
        <dbReference type="ARBA" id="ARBA00023098"/>
    </source>
</evidence>
<evidence type="ECO:0000256" key="2">
    <source>
        <dbReference type="PROSITE-ProRule" id="PRU01161"/>
    </source>
</evidence>
<dbReference type="GO" id="GO:0016020">
    <property type="term" value="C:membrane"/>
    <property type="evidence" value="ECO:0007669"/>
    <property type="project" value="TreeGrafter"/>
</dbReference>
<keyword evidence="2" id="KW-0442">Lipid degradation</keyword>
<keyword evidence="1 2" id="KW-0443">Lipid metabolism</keyword>
<dbReference type="RefSeq" id="XP_040793646.1">
    <property type="nucleotide sequence ID" value="XM_040927654.1"/>
</dbReference>
<dbReference type="Gene3D" id="3.40.1090.10">
    <property type="entry name" value="Cytosolic phospholipase A2 catalytic domain"/>
    <property type="match status" value="1"/>
</dbReference>
<gene>
    <name evidence="5" type="ORF">K460DRAFT_270484</name>
</gene>
<proteinExistence type="predicted"/>
<reference evidence="5" key="1">
    <citation type="submission" date="2020-01" db="EMBL/GenBank/DDBJ databases">
        <authorList>
            <consortium name="DOE Joint Genome Institute"/>
            <person name="Haridas S."/>
            <person name="Albert R."/>
            <person name="Binder M."/>
            <person name="Bloem J."/>
            <person name="Labutti K."/>
            <person name="Salamov A."/>
            <person name="Andreopoulos B."/>
            <person name="Baker S.E."/>
            <person name="Barry K."/>
            <person name="Bills G."/>
            <person name="Bluhm B.H."/>
            <person name="Cannon C."/>
            <person name="Castanera R."/>
            <person name="Culley D.E."/>
            <person name="Daum C."/>
            <person name="Ezra D."/>
            <person name="Gonzalez J.B."/>
            <person name="Henrissat B."/>
            <person name="Kuo A."/>
            <person name="Liang C."/>
            <person name="Lipzen A."/>
            <person name="Lutzoni F."/>
            <person name="Magnuson J."/>
            <person name="Mondo S."/>
            <person name="Nolan M."/>
            <person name="Ohm R."/>
            <person name="Pangilinan J."/>
            <person name="Park H.-J."/>
            <person name="Ramirez L."/>
            <person name="Alfaro M."/>
            <person name="Sun H."/>
            <person name="Tritt A."/>
            <person name="Yoshinaga Y."/>
            <person name="Zwiers L.-H."/>
            <person name="Turgeon B.G."/>
            <person name="Goodwin S.B."/>
            <person name="Spatafora J.W."/>
            <person name="Crous P.W."/>
            <person name="Grigoriev I.V."/>
        </authorList>
    </citation>
    <scope>NUCLEOTIDE SEQUENCE</scope>
    <source>
        <strain evidence="5">CBS 394.84</strain>
    </source>
</reference>
<keyword evidence="6" id="KW-1185">Reference proteome</keyword>
<dbReference type="OrthoDB" id="1658288at2759"/>
<feature type="compositionally biased region" description="Polar residues" evidence="3">
    <location>
        <begin position="176"/>
        <end position="196"/>
    </location>
</feature>
<comment type="caution">
    <text evidence="2">Lacks conserved residue(s) required for the propagation of feature annotation.</text>
</comment>
<dbReference type="PROSITE" id="PS51635">
    <property type="entry name" value="PNPLA"/>
    <property type="match status" value="1"/>
</dbReference>
<dbReference type="Proteomes" id="UP000800039">
    <property type="component" value="Unassembled WGS sequence"/>
</dbReference>
<dbReference type="AlphaFoldDB" id="A0A9P4GR57"/>
<dbReference type="GO" id="GO:0019369">
    <property type="term" value="P:arachidonate metabolic process"/>
    <property type="evidence" value="ECO:0007669"/>
    <property type="project" value="TreeGrafter"/>
</dbReference>
<dbReference type="GO" id="GO:0047499">
    <property type="term" value="F:calcium-independent phospholipase A2 activity"/>
    <property type="evidence" value="ECO:0007669"/>
    <property type="project" value="TreeGrafter"/>
</dbReference>
<dbReference type="InterPro" id="IPR016035">
    <property type="entry name" value="Acyl_Trfase/lysoPLipase"/>
</dbReference>
<feature type="active site" description="Nucleophile" evidence="2">
    <location>
        <position position="270"/>
    </location>
</feature>
<dbReference type="GO" id="GO:0016042">
    <property type="term" value="P:lipid catabolic process"/>
    <property type="evidence" value="ECO:0007669"/>
    <property type="project" value="UniProtKB-UniRule"/>
</dbReference>
<feature type="short sequence motif" description="GXSXG" evidence="2">
    <location>
        <begin position="268"/>
        <end position="272"/>
    </location>
</feature>
<protein>
    <submittedName>
        <fullName evidence="5">FabD/lysophospholipase-like protein</fullName>
    </submittedName>
</protein>
<accession>A0A9P4GR57</accession>
<keyword evidence="2" id="KW-0378">Hydrolase</keyword>
<evidence type="ECO:0000313" key="6">
    <source>
        <dbReference type="Proteomes" id="UP000800039"/>
    </source>
</evidence>
<dbReference type="PANTHER" id="PTHR24185:SF4">
    <property type="entry name" value="SERINE HYDROLASE, PUTATIVE (AFU_ORTHOLOGUE AFUA_2G07870)-RELATED"/>
    <property type="match status" value="1"/>
</dbReference>
<dbReference type="GO" id="GO:0046486">
    <property type="term" value="P:glycerolipid metabolic process"/>
    <property type="evidence" value="ECO:0007669"/>
    <property type="project" value="UniProtKB-ARBA"/>
</dbReference>
<feature type="compositionally biased region" description="Pro residues" evidence="3">
    <location>
        <begin position="78"/>
        <end position="90"/>
    </location>
</feature>
<dbReference type="Pfam" id="PF01734">
    <property type="entry name" value="Patatin"/>
    <property type="match status" value="1"/>
</dbReference>
<evidence type="ECO:0000313" key="5">
    <source>
        <dbReference type="EMBL" id="KAF1851083.1"/>
    </source>
</evidence>
<organism evidence="5 6">
    <name type="scientific">Cucurbitaria berberidis CBS 394.84</name>
    <dbReference type="NCBI Taxonomy" id="1168544"/>
    <lineage>
        <taxon>Eukaryota</taxon>
        <taxon>Fungi</taxon>
        <taxon>Dikarya</taxon>
        <taxon>Ascomycota</taxon>
        <taxon>Pezizomycotina</taxon>
        <taxon>Dothideomycetes</taxon>
        <taxon>Pleosporomycetidae</taxon>
        <taxon>Pleosporales</taxon>
        <taxon>Pleosporineae</taxon>
        <taxon>Cucurbitariaceae</taxon>
        <taxon>Cucurbitaria</taxon>
    </lineage>
</organism>
<dbReference type="SUPFAM" id="SSF52151">
    <property type="entry name" value="FabD/lysophospholipase-like"/>
    <property type="match status" value="1"/>
</dbReference>
<dbReference type="GeneID" id="63844907"/>
<dbReference type="PANTHER" id="PTHR24185">
    <property type="entry name" value="CALCIUM-INDEPENDENT PHOSPHOLIPASE A2-GAMMA"/>
    <property type="match status" value="1"/>
</dbReference>
<feature type="region of interest" description="Disordered" evidence="3">
    <location>
        <begin position="176"/>
        <end position="203"/>
    </location>
</feature>
<evidence type="ECO:0000256" key="3">
    <source>
        <dbReference type="SAM" id="MobiDB-lite"/>
    </source>
</evidence>
<feature type="short sequence motif" description="GXGXXG" evidence="2">
    <location>
        <begin position="230"/>
        <end position="235"/>
    </location>
</feature>
<evidence type="ECO:0000259" key="4">
    <source>
        <dbReference type="PROSITE" id="PS51635"/>
    </source>
</evidence>
<feature type="region of interest" description="Disordered" evidence="3">
    <location>
        <begin position="71"/>
        <end position="140"/>
    </location>
</feature>
<sequence>MASKSLDFRLVRYSPVEGTHYFHDPAYPSTIQFLLSGNWESWDVGWVRYKAQDPEIRRMAEEAEARLVQDPESGYQPWPSPPPPGPPPAPDYGRAPPQPSTEYTPSPPVADLIPLSPSPDHNPSAPSPNPVWPLERGSSLSTSDVIPYSSPYGPPFPNSNSVQAPAVITTLAPTVPTNEASSSTNFRQPQQPQDLQHVTPPPGPYIQPAAPVGVVLSRKRETKVMLSIDGDGIRGLSALLLIESLVNAVCVKVGQRLDPHQIFDLTGGNSLGGVIAILLCRLRMQAHRAREAYKQISRQVYLNKRDFFISLHPYSQSLNVDGKALEAEIKRVIQQELGNQDELLLDLSEESGDVFVIATHIEIGANRAALMRSYQTRRITGPELDANMPIWQAMKATSIAPRYVNHRLVIEPGLVDHGTAKNNPVRDILYECRKLFRYSNDMTIIISIGTGIGLDQENEILEMANSIEDRNKEARVCGQRFEVEHEALMGRNWMKYFRFNVPGLEDVPLEEWCHEDLIKEKTSAYLAQPEVGEKFYACVDAIAQLLLGRPGRHQDA</sequence>